<dbReference type="EMBL" id="ML178818">
    <property type="protein sequence ID" value="TFL04359.1"/>
    <property type="molecule type" value="Genomic_DNA"/>
</dbReference>
<evidence type="ECO:0000313" key="2">
    <source>
        <dbReference type="Proteomes" id="UP000305067"/>
    </source>
</evidence>
<dbReference type="OrthoDB" id="3821113at2759"/>
<proteinExistence type="predicted"/>
<name>A0A5C3QVG3_9AGAR</name>
<dbReference type="PANTHER" id="PTHR34561:SF1">
    <property type="entry name" value="NADH DEHYDROGENASE [UBIQUINONE] 1 ALPHA SUBCOMPLEX ASSEMBLY FACTOR 8"/>
    <property type="match status" value="1"/>
</dbReference>
<dbReference type="GO" id="GO:0005739">
    <property type="term" value="C:mitochondrion"/>
    <property type="evidence" value="ECO:0007669"/>
    <property type="project" value="InterPro"/>
</dbReference>
<reference evidence="1 2" key="1">
    <citation type="journal article" date="2019" name="Nat. Ecol. Evol.">
        <title>Megaphylogeny resolves global patterns of mushroom evolution.</title>
        <authorList>
            <person name="Varga T."/>
            <person name="Krizsan K."/>
            <person name="Foldi C."/>
            <person name="Dima B."/>
            <person name="Sanchez-Garcia M."/>
            <person name="Sanchez-Ramirez S."/>
            <person name="Szollosi G.J."/>
            <person name="Szarkandi J.G."/>
            <person name="Papp V."/>
            <person name="Albert L."/>
            <person name="Andreopoulos W."/>
            <person name="Angelini C."/>
            <person name="Antonin V."/>
            <person name="Barry K.W."/>
            <person name="Bougher N.L."/>
            <person name="Buchanan P."/>
            <person name="Buyck B."/>
            <person name="Bense V."/>
            <person name="Catcheside P."/>
            <person name="Chovatia M."/>
            <person name="Cooper J."/>
            <person name="Damon W."/>
            <person name="Desjardin D."/>
            <person name="Finy P."/>
            <person name="Geml J."/>
            <person name="Haridas S."/>
            <person name="Hughes K."/>
            <person name="Justo A."/>
            <person name="Karasinski D."/>
            <person name="Kautmanova I."/>
            <person name="Kiss B."/>
            <person name="Kocsube S."/>
            <person name="Kotiranta H."/>
            <person name="LaButti K.M."/>
            <person name="Lechner B.E."/>
            <person name="Liimatainen K."/>
            <person name="Lipzen A."/>
            <person name="Lukacs Z."/>
            <person name="Mihaltcheva S."/>
            <person name="Morgado L.N."/>
            <person name="Niskanen T."/>
            <person name="Noordeloos M.E."/>
            <person name="Ohm R.A."/>
            <person name="Ortiz-Santana B."/>
            <person name="Ovrebo C."/>
            <person name="Racz N."/>
            <person name="Riley R."/>
            <person name="Savchenko A."/>
            <person name="Shiryaev A."/>
            <person name="Soop K."/>
            <person name="Spirin V."/>
            <person name="Szebenyi C."/>
            <person name="Tomsovsky M."/>
            <person name="Tulloss R.E."/>
            <person name="Uehling J."/>
            <person name="Grigoriev I.V."/>
            <person name="Vagvolgyi C."/>
            <person name="Papp T."/>
            <person name="Martin F.M."/>
            <person name="Miettinen O."/>
            <person name="Hibbett D.S."/>
            <person name="Nagy L.G."/>
        </authorList>
    </citation>
    <scope>NUCLEOTIDE SEQUENCE [LARGE SCALE GENOMIC DNA]</scope>
    <source>
        <strain evidence="1 2">CBS 309.79</strain>
    </source>
</reference>
<dbReference type="AlphaFoldDB" id="A0A5C3QVG3"/>
<gene>
    <name evidence="1" type="ORF">BDV98DRAFT_590178</name>
</gene>
<dbReference type="PANTHER" id="PTHR34561">
    <property type="entry name" value="NADH DEHYDROGENASE [UBIQUINONE] 1 ALPHA SUBCOMPLEX ASSEMBLY FACTOR 8"/>
    <property type="match status" value="1"/>
</dbReference>
<evidence type="ECO:0000313" key="1">
    <source>
        <dbReference type="EMBL" id="TFL04359.1"/>
    </source>
</evidence>
<dbReference type="InterPro" id="IPR034595">
    <property type="entry name" value="NDUFAF8"/>
</dbReference>
<accession>A0A5C3QVG3</accession>
<dbReference type="Proteomes" id="UP000305067">
    <property type="component" value="Unassembled WGS sequence"/>
</dbReference>
<protein>
    <recommendedName>
        <fullName evidence="3">IMS import disulfide relay-system CHCH-CHCH-like Cx9C domain-containing protein</fullName>
    </recommendedName>
</protein>
<evidence type="ECO:0008006" key="3">
    <source>
        <dbReference type="Google" id="ProtNLM"/>
    </source>
</evidence>
<dbReference type="GO" id="GO:0032981">
    <property type="term" value="P:mitochondrial respiratory chain complex I assembly"/>
    <property type="evidence" value="ECO:0007669"/>
    <property type="project" value="InterPro"/>
</dbReference>
<organism evidence="1 2">
    <name type="scientific">Pterulicium gracile</name>
    <dbReference type="NCBI Taxonomy" id="1884261"/>
    <lineage>
        <taxon>Eukaryota</taxon>
        <taxon>Fungi</taxon>
        <taxon>Dikarya</taxon>
        <taxon>Basidiomycota</taxon>
        <taxon>Agaricomycotina</taxon>
        <taxon>Agaricomycetes</taxon>
        <taxon>Agaricomycetidae</taxon>
        <taxon>Agaricales</taxon>
        <taxon>Pleurotineae</taxon>
        <taxon>Pterulaceae</taxon>
        <taxon>Pterulicium</taxon>
    </lineage>
</organism>
<keyword evidence="2" id="KW-1185">Reference proteome</keyword>
<sequence>MSSTVAAKTAAESLTPLRRLALHSTATCAKEATMYGDCILKVYKDVRKDACKEEFLRFGSCVRQAMKKKW</sequence>